<organism evidence="2 3">
    <name type="scientific">Chenopodium quinoa</name>
    <name type="common">Quinoa</name>
    <dbReference type="NCBI Taxonomy" id="63459"/>
    <lineage>
        <taxon>Eukaryota</taxon>
        <taxon>Viridiplantae</taxon>
        <taxon>Streptophyta</taxon>
        <taxon>Embryophyta</taxon>
        <taxon>Tracheophyta</taxon>
        <taxon>Spermatophyta</taxon>
        <taxon>Magnoliopsida</taxon>
        <taxon>eudicotyledons</taxon>
        <taxon>Gunneridae</taxon>
        <taxon>Pentapetalae</taxon>
        <taxon>Caryophyllales</taxon>
        <taxon>Chenopodiaceae</taxon>
        <taxon>Chenopodioideae</taxon>
        <taxon>Atripliceae</taxon>
        <taxon>Chenopodium</taxon>
    </lineage>
</organism>
<evidence type="ECO:0000313" key="3">
    <source>
        <dbReference type="Proteomes" id="UP000596660"/>
    </source>
</evidence>
<feature type="region of interest" description="Disordered" evidence="1">
    <location>
        <begin position="1"/>
        <end position="20"/>
    </location>
</feature>
<keyword evidence="3" id="KW-1185">Reference proteome</keyword>
<dbReference type="Proteomes" id="UP000596660">
    <property type="component" value="Unplaced"/>
</dbReference>
<accession>A0A803LZW7</accession>
<dbReference type="Gramene" id="AUR62021018-RA">
    <property type="protein sequence ID" value="AUR62021018-RA:cds"/>
    <property type="gene ID" value="AUR62021018"/>
</dbReference>
<feature type="compositionally biased region" description="Basic and acidic residues" evidence="1">
    <location>
        <begin position="428"/>
        <end position="442"/>
    </location>
</feature>
<evidence type="ECO:0000313" key="2">
    <source>
        <dbReference type="EnsemblPlants" id="AUR62021018-RA:cds"/>
    </source>
</evidence>
<evidence type="ECO:0000256" key="1">
    <source>
        <dbReference type="SAM" id="MobiDB-lite"/>
    </source>
</evidence>
<feature type="region of interest" description="Disordered" evidence="1">
    <location>
        <begin position="423"/>
        <end position="442"/>
    </location>
</feature>
<protein>
    <recommendedName>
        <fullName evidence="4">DUF4283 domain-containing protein</fullName>
    </recommendedName>
</protein>
<feature type="region of interest" description="Disordered" evidence="1">
    <location>
        <begin position="268"/>
        <end position="314"/>
    </location>
</feature>
<name>A0A803LZW7_CHEQI</name>
<reference evidence="2" key="1">
    <citation type="journal article" date="2017" name="Nature">
        <title>The genome of Chenopodium quinoa.</title>
        <authorList>
            <person name="Jarvis D.E."/>
            <person name="Ho Y.S."/>
            <person name="Lightfoot D.J."/>
            <person name="Schmoeckel S.M."/>
            <person name="Li B."/>
            <person name="Borm T.J.A."/>
            <person name="Ohyanagi H."/>
            <person name="Mineta K."/>
            <person name="Michell C.T."/>
            <person name="Saber N."/>
            <person name="Kharbatia N.M."/>
            <person name="Rupper R.R."/>
            <person name="Sharp A.R."/>
            <person name="Dally N."/>
            <person name="Boughton B.A."/>
            <person name="Woo Y.H."/>
            <person name="Gao G."/>
            <person name="Schijlen E.G.W.M."/>
            <person name="Guo X."/>
            <person name="Momin A.A."/>
            <person name="Negrao S."/>
            <person name="Al-Babili S."/>
            <person name="Gehring C."/>
            <person name="Roessner U."/>
            <person name="Jung C."/>
            <person name="Murphy K."/>
            <person name="Arold S.T."/>
            <person name="Gojobori T."/>
            <person name="van der Linden C.G."/>
            <person name="van Loo E.N."/>
            <person name="Jellen E.N."/>
            <person name="Maughan P.J."/>
            <person name="Tester M."/>
        </authorList>
    </citation>
    <scope>NUCLEOTIDE SEQUENCE [LARGE SCALE GENOMIC DNA]</scope>
    <source>
        <strain evidence="2">cv. PI 614886</strain>
    </source>
</reference>
<feature type="compositionally biased region" description="Polar residues" evidence="1">
    <location>
        <begin position="280"/>
        <end position="291"/>
    </location>
</feature>
<dbReference type="AlphaFoldDB" id="A0A803LZW7"/>
<reference evidence="2" key="2">
    <citation type="submission" date="2021-03" db="UniProtKB">
        <authorList>
            <consortium name="EnsemblPlants"/>
        </authorList>
    </citation>
    <scope>IDENTIFICATION</scope>
</reference>
<dbReference type="EnsemblPlants" id="AUR62021018-RA">
    <property type="protein sequence ID" value="AUR62021018-RA:cds"/>
    <property type="gene ID" value="AUR62021018"/>
</dbReference>
<feature type="compositionally biased region" description="Low complexity" evidence="1">
    <location>
        <begin position="1"/>
        <end position="18"/>
    </location>
</feature>
<evidence type="ECO:0008006" key="4">
    <source>
        <dbReference type="Google" id="ProtNLM"/>
    </source>
</evidence>
<proteinExistence type="predicted"/>
<sequence>MANQNPNDPHNNENDPPQYNRLRSHRMGILVTPPPNYNALSNINFNNSVIGVFVGPNPPSATYVQHIINQRWVSRGHVRVHRTGDYFLFECLVQSDLEGLLRHYSIVFDGRIINLRRYSPQQINFSTARLWITSSVSYGGMGKTYLCSYWLFGFPRANNKWKDFGEGGVTGMHDCGCHTTTDSGLLRTSARALFNVNSDSDFNSDDSNDTVYFSGSGSSSELEVAHDNHMAARLDMGVVRLSPGRSLGVGRDPYAEFTLANLNFAATPPRSSPVRRLINLPNNTRRSSGPVNQVDRSEDRPLGVITPTPYTASRINPAPAAREISANSLNPAFGERSNFEIGESSTTAINKGRGNENPRTLFQALGITDWAFPPPEPVSFQADSGENVMLPGDFDPNLHQQLAGHLEQSNGMFIGGWLEQQPSIQAQHQHESINEGGNDKEV</sequence>